<reference evidence="2 3" key="1">
    <citation type="submission" date="2016-04" db="EMBL/GenBank/DDBJ databases">
        <title>Genome sequence of Clostridium magnum DSM 2767.</title>
        <authorList>
            <person name="Poehlein A."/>
            <person name="Uhlig R."/>
            <person name="Fischer R."/>
            <person name="Bahl H."/>
            <person name="Daniel R."/>
        </authorList>
    </citation>
    <scope>NUCLEOTIDE SEQUENCE [LARGE SCALE GENOMIC DNA]</scope>
    <source>
        <strain evidence="2 3">DSM 2767</strain>
    </source>
</reference>
<keyword evidence="1" id="KW-1133">Transmembrane helix</keyword>
<feature type="transmembrane region" description="Helical" evidence="1">
    <location>
        <begin position="6"/>
        <end position="26"/>
    </location>
</feature>
<dbReference type="Proteomes" id="UP000076603">
    <property type="component" value="Unassembled WGS sequence"/>
</dbReference>
<feature type="transmembrane region" description="Helical" evidence="1">
    <location>
        <begin position="81"/>
        <end position="97"/>
    </location>
</feature>
<accession>A0A161Y6I6</accession>
<gene>
    <name evidence="2" type="ORF">CLMAG_09820</name>
</gene>
<evidence type="ECO:0000256" key="1">
    <source>
        <dbReference type="SAM" id="Phobius"/>
    </source>
</evidence>
<name>A0A161Y6I6_9CLOT</name>
<comment type="caution">
    <text evidence="2">The sequence shown here is derived from an EMBL/GenBank/DDBJ whole genome shotgun (WGS) entry which is preliminary data.</text>
</comment>
<organism evidence="2 3">
    <name type="scientific">Clostridium magnum DSM 2767</name>
    <dbReference type="NCBI Taxonomy" id="1121326"/>
    <lineage>
        <taxon>Bacteria</taxon>
        <taxon>Bacillati</taxon>
        <taxon>Bacillota</taxon>
        <taxon>Clostridia</taxon>
        <taxon>Eubacteriales</taxon>
        <taxon>Clostridiaceae</taxon>
        <taxon>Clostridium</taxon>
    </lineage>
</organism>
<keyword evidence="1" id="KW-0472">Membrane</keyword>
<dbReference type="PATRIC" id="fig|1121326.3.peg.941"/>
<dbReference type="EMBL" id="LWAE01000001">
    <property type="protein sequence ID" value="KZL93929.1"/>
    <property type="molecule type" value="Genomic_DNA"/>
</dbReference>
<keyword evidence="1" id="KW-0812">Transmembrane</keyword>
<sequence>MDPNSALMNNLMTLLGVTGLIQGLGMKYSTAVRKKLRLDREGIDKKYIGFKINFLIISGMMLLMIQLMVYLNPAFGEKMQILLSAFLLLAITSDMIYKKVRSRKAAKTKYKKYN</sequence>
<evidence type="ECO:0008006" key="4">
    <source>
        <dbReference type="Google" id="ProtNLM"/>
    </source>
</evidence>
<protein>
    <recommendedName>
        <fullName evidence="4">DUF3784 domain-containing protein</fullName>
    </recommendedName>
</protein>
<dbReference type="RefSeq" id="WP_175562175.1">
    <property type="nucleotide sequence ID" value="NZ_FQXL01000010.1"/>
</dbReference>
<evidence type="ECO:0000313" key="3">
    <source>
        <dbReference type="Proteomes" id="UP000076603"/>
    </source>
</evidence>
<evidence type="ECO:0000313" key="2">
    <source>
        <dbReference type="EMBL" id="KZL93929.1"/>
    </source>
</evidence>
<proteinExistence type="predicted"/>
<dbReference type="AlphaFoldDB" id="A0A161Y6I6"/>
<feature type="transmembrane region" description="Helical" evidence="1">
    <location>
        <begin position="47"/>
        <end position="69"/>
    </location>
</feature>
<keyword evidence="3" id="KW-1185">Reference proteome</keyword>